<dbReference type="Proteomes" id="UP001596379">
    <property type="component" value="Unassembled WGS sequence"/>
</dbReference>
<evidence type="ECO:0000313" key="3">
    <source>
        <dbReference type="Proteomes" id="UP001596379"/>
    </source>
</evidence>
<accession>A0ABW2J1I8</accession>
<dbReference type="InterPro" id="IPR002850">
    <property type="entry name" value="PIN_toxin-like"/>
</dbReference>
<dbReference type="InterPro" id="IPR029060">
    <property type="entry name" value="PIN-like_dom_sf"/>
</dbReference>
<organism evidence="2 3">
    <name type="scientific">Herminiimonas aquatilis</name>
    <dbReference type="NCBI Taxonomy" id="345342"/>
    <lineage>
        <taxon>Bacteria</taxon>
        <taxon>Pseudomonadati</taxon>
        <taxon>Pseudomonadota</taxon>
        <taxon>Betaproteobacteria</taxon>
        <taxon>Burkholderiales</taxon>
        <taxon>Oxalobacteraceae</taxon>
        <taxon>Herminiimonas</taxon>
    </lineage>
</organism>
<feature type="domain" description="PIN" evidence="1">
    <location>
        <begin position="13"/>
        <end position="127"/>
    </location>
</feature>
<evidence type="ECO:0000313" key="2">
    <source>
        <dbReference type="EMBL" id="MFC7296979.1"/>
    </source>
</evidence>
<dbReference type="NCBIfam" id="TIGR00305">
    <property type="entry name" value="putative toxin-antitoxin system toxin component, PIN family"/>
    <property type="match status" value="1"/>
</dbReference>
<dbReference type="RefSeq" id="WP_382233966.1">
    <property type="nucleotide sequence ID" value="NZ_JBHTCC010000001.1"/>
</dbReference>
<dbReference type="EMBL" id="JBHTCC010000001">
    <property type="protein sequence ID" value="MFC7296979.1"/>
    <property type="molecule type" value="Genomic_DNA"/>
</dbReference>
<protein>
    <submittedName>
        <fullName evidence="2">Toxin-antitoxin system toxin component, PIN family</fullName>
    </submittedName>
</protein>
<dbReference type="SUPFAM" id="SSF88723">
    <property type="entry name" value="PIN domain-like"/>
    <property type="match status" value="1"/>
</dbReference>
<dbReference type="PANTHER" id="PTHR34610:SF3">
    <property type="entry name" value="SSL7007 PROTEIN"/>
    <property type="match status" value="1"/>
</dbReference>
<dbReference type="InterPro" id="IPR002716">
    <property type="entry name" value="PIN_dom"/>
</dbReference>
<proteinExistence type="predicted"/>
<name>A0ABW2J1I8_9BURK</name>
<comment type="caution">
    <text evidence="2">The sequence shown here is derived from an EMBL/GenBank/DDBJ whole genome shotgun (WGS) entry which is preliminary data.</text>
</comment>
<dbReference type="Pfam" id="PF13470">
    <property type="entry name" value="PIN_3"/>
    <property type="match status" value="1"/>
</dbReference>
<evidence type="ECO:0000259" key="1">
    <source>
        <dbReference type="Pfam" id="PF13470"/>
    </source>
</evidence>
<gene>
    <name evidence="2" type="ORF">ACFQO0_00835</name>
</gene>
<keyword evidence="3" id="KW-1185">Reference proteome</keyword>
<sequence length="165" mass="18742">MIPKITNPKMVTRIVIDTNVCLDLFVFRDSRWAQLHAALQSGAVDAVTRDDCRMEWSIVLHYPHLKLDDAARIRVAAEFDALIRCTPMPAVNEAAVRLPICKDKDDQKFLELSRDINADVLITKDKALLKLARKTRRDGLFSIMTPEAWTQDALAVHEVFLRADS</sequence>
<reference evidence="3" key="1">
    <citation type="journal article" date="2019" name="Int. J. Syst. Evol. Microbiol.">
        <title>The Global Catalogue of Microorganisms (GCM) 10K type strain sequencing project: providing services to taxonomists for standard genome sequencing and annotation.</title>
        <authorList>
            <consortium name="The Broad Institute Genomics Platform"/>
            <consortium name="The Broad Institute Genome Sequencing Center for Infectious Disease"/>
            <person name="Wu L."/>
            <person name="Ma J."/>
        </authorList>
    </citation>
    <scope>NUCLEOTIDE SEQUENCE [LARGE SCALE GENOMIC DNA]</scope>
    <source>
        <strain evidence="3">CCUG 36956</strain>
    </source>
</reference>
<dbReference type="PANTHER" id="PTHR34610">
    <property type="entry name" value="SSL7007 PROTEIN"/>
    <property type="match status" value="1"/>
</dbReference>